<feature type="region of interest" description="Disordered" evidence="1">
    <location>
        <begin position="187"/>
        <end position="331"/>
    </location>
</feature>
<keyword evidence="2" id="KW-0812">Transmembrane</keyword>
<feature type="compositionally biased region" description="Basic and acidic residues" evidence="1">
    <location>
        <begin position="214"/>
        <end position="227"/>
    </location>
</feature>
<reference evidence="3" key="2">
    <citation type="submission" date="2023-06" db="EMBL/GenBank/DDBJ databases">
        <authorList>
            <consortium name="Lawrence Berkeley National Laboratory"/>
            <person name="Haridas S."/>
            <person name="Hensen N."/>
            <person name="Bonometti L."/>
            <person name="Westerberg I."/>
            <person name="Brannstrom I.O."/>
            <person name="Guillou S."/>
            <person name="Cros-Aarteil S."/>
            <person name="Calhoun S."/>
            <person name="Kuo A."/>
            <person name="Mondo S."/>
            <person name="Pangilinan J."/>
            <person name="Riley R."/>
            <person name="Labutti K."/>
            <person name="Andreopoulos B."/>
            <person name="Lipzen A."/>
            <person name="Chen C."/>
            <person name="Yanf M."/>
            <person name="Daum C."/>
            <person name="Ng V."/>
            <person name="Clum A."/>
            <person name="Steindorff A."/>
            <person name="Ohm R."/>
            <person name="Martin F."/>
            <person name="Silar P."/>
            <person name="Natvig D."/>
            <person name="Lalanne C."/>
            <person name="Gautier V."/>
            <person name="Ament-Velasquez S.L."/>
            <person name="Kruys A."/>
            <person name="Hutchinson M.I."/>
            <person name="Powell A.J."/>
            <person name="Barry K."/>
            <person name="Miller A.N."/>
            <person name="Grigoriev I.V."/>
            <person name="Debuchy R."/>
            <person name="Gladieux P."/>
            <person name="Thoren M.H."/>
            <person name="Johannesson H."/>
        </authorList>
    </citation>
    <scope>NUCLEOTIDE SEQUENCE</scope>
    <source>
        <strain evidence="3">CBS 955.72</strain>
    </source>
</reference>
<keyword evidence="2" id="KW-0472">Membrane</keyword>
<accession>A0AAJ0MI16</accession>
<feature type="transmembrane region" description="Helical" evidence="2">
    <location>
        <begin position="37"/>
        <end position="58"/>
    </location>
</feature>
<feature type="transmembrane region" description="Helical" evidence="2">
    <location>
        <begin position="119"/>
        <end position="140"/>
    </location>
</feature>
<evidence type="ECO:0000256" key="1">
    <source>
        <dbReference type="SAM" id="MobiDB-lite"/>
    </source>
</evidence>
<protein>
    <submittedName>
        <fullName evidence="3">Uncharacterized protein</fullName>
    </submittedName>
</protein>
<feature type="transmembrane region" description="Helical" evidence="2">
    <location>
        <begin position="152"/>
        <end position="177"/>
    </location>
</feature>
<feature type="compositionally biased region" description="Low complexity" evidence="1">
    <location>
        <begin position="197"/>
        <end position="213"/>
    </location>
</feature>
<evidence type="ECO:0000313" key="3">
    <source>
        <dbReference type="EMBL" id="KAK3359557.1"/>
    </source>
</evidence>
<organism evidence="3 4">
    <name type="scientific">Lasiosphaeria hispida</name>
    <dbReference type="NCBI Taxonomy" id="260671"/>
    <lineage>
        <taxon>Eukaryota</taxon>
        <taxon>Fungi</taxon>
        <taxon>Dikarya</taxon>
        <taxon>Ascomycota</taxon>
        <taxon>Pezizomycotina</taxon>
        <taxon>Sordariomycetes</taxon>
        <taxon>Sordariomycetidae</taxon>
        <taxon>Sordariales</taxon>
        <taxon>Lasiosphaeriaceae</taxon>
        <taxon>Lasiosphaeria</taxon>
    </lineage>
</organism>
<evidence type="ECO:0000256" key="2">
    <source>
        <dbReference type="SAM" id="Phobius"/>
    </source>
</evidence>
<feature type="transmembrane region" description="Helical" evidence="2">
    <location>
        <begin position="78"/>
        <end position="98"/>
    </location>
</feature>
<dbReference type="AlphaFoldDB" id="A0AAJ0MI16"/>
<dbReference type="Proteomes" id="UP001275084">
    <property type="component" value="Unassembled WGS sequence"/>
</dbReference>
<keyword evidence="4" id="KW-1185">Reference proteome</keyword>
<proteinExistence type="predicted"/>
<name>A0AAJ0MI16_9PEZI</name>
<sequence>MQPHEGGYAHTVQRFYGHPPHFTMPSKIPQRWAWGPGFVRAMVFLLFVGSATGLVISGQVFSSVDMMSVPTQSVAQSFVMYASILSVFYIAVFIKAVLLRHRLYDPCCEGPFKHQVYAWLLELMVLASVMWTAAMAVVGVCMYRDGGGESSAMLKADTFACGAGLFAMLGITSITLWDSRRALGPFRSPSIGSNGPKSLRSGKLSSSASIASGETHRISELERRRCPSIDGDTLSPSRETDPDDMLPPPAQAHLGNRPMQPQAPSQSREGRARPKLAVPVAEKPEPDSEAESVFSAVSPATQEDDSPRRTSSEPSHIRSKHRLKKMPGGFE</sequence>
<comment type="caution">
    <text evidence="3">The sequence shown here is derived from an EMBL/GenBank/DDBJ whole genome shotgun (WGS) entry which is preliminary data.</text>
</comment>
<gene>
    <name evidence="3" type="ORF">B0T25DRAFT_102189</name>
</gene>
<reference evidence="3" key="1">
    <citation type="journal article" date="2023" name="Mol. Phylogenet. Evol.">
        <title>Genome-scale phylogeny and comparative genomics of the fungal order Sordariales.</title>
        <authorList>
            <person name="Hensen N."/>
            <person name="Bonometti L."/>
            <person name="Westerberg I."/>
            <person name="Brannstrom I.O."/>
            <person name="Guillou S."/>
            <person name="Cros-Aarteil S."/>
            <person name="Calhoun S."/>
            <person name="Haridas S."/>
            <person name="Kuo A."/>
            <person name="Mondo S."/>
            <person name="Pangilinan J."/>
            <person name="Riley R."/>
            <person name="LaButti K."/>
            <person name="Andreopoulos B."/>
            <person name="Lipzen A."/>
            <person name="Chen C."/>
            <person name="Yan M."/>
            <person name="Daum C."/>
            <person name="Ng V."/>
            <person name="Clum A."/>
            <person name="Steindorff A."/>
            <person name="Ohm R.A."/>
            <person name="Martin F."/>
            <person name="Silar P."/>
            <person name="Natvig D.O."/>
            <person name="Lalanne C."/>
            <person name="Gautier V."/>
            <person name="Ament-Velasquez S.L."/>
            <person name="Kruys A."/>
            <person name="Hutchinson M.I."/>
            <person name="Powell A.J."/>
            <person name="Barry K."/>
            <person name="Miller A.N."/>
            <person name="Grigoriev I.V."/>
            <person name="Debuchy R."/>
            <person name="Gladieux P."/>
            <person name="Hiltunen Thoren M."/>
            <person name="Johannesson H."/>
        </authorList>
    </citation>
    <scope>NUCLEOTIDE SEQUENCE</scope>
    <source>
        <strain evidence="3">CBS 955.72</strain>
    </source>
</reference>
<evidence type="ECO:0000313" key="4">
    <source>
        <dbReference type="Proteomes" id="UP001275084"/>
    </source>
</evidence>
<dbReference type="EMBL" id="JAUIQD010000002">
    <property type="protein sequence ID" value="KAK3359557.1"/>
    <property type="molecule type" value="Genomic_DNA"/>
</dbReference>
<keyword evidence="2" id="KW-1133">Transmembrane helix</keyword>